<gene>
    <name evidence="8" type="ORF">ACFOZ8_22815</name>
</gene>
<keyword evidence="3" id="KW-0479">Metal-binding</keyword>
<dbReference type="RefSeq" id="WP_377721071.1">
    <property type="nucleotide sequence ID" value="NZ_JBHSAM010000033.1"/>
</dbReference>
<dbReference type="PANTHER" id="PTHR42891:SF1">
    <property type="entry name" value="D-GLYCERO-BETA-D-MANNO-HEPTOSE-1,7-BISPHOSPHATE 7-PHOSPHATASE"/>
    <property type="match status" value="1"/>
</dbReference>
<evidence type="ECO:0000256" key="4">
    <source>
        <dbReference type="ARBA" id="ARBA00022801"/>
    </source>
</evidence>
<dbReference type="InterPro" id="IPR006543">
    <property type="entry name" value="Histidinol-phos"/>
</dbReference>
<evidence type="ECO:0000256" key="3">
    <source>
        <dbReference type="ARBA" id="ARBA00022723"/>
    </source>
</evidence>
<keyword evidence="4 7" id="KW-0378">Hydrolase</keyword>
<dbReference type="Proteomes" id="UP001595715">
    <property type="component" value="Unassembled WGS sequence"/>
</dbReference>
<keyword evidence="9" id="KW-1185">Reference proteome</keyword>
<organism evidence="8 9">
    <name type="scientific">Paenibacillus xanthanilyticus</name>
    <dbReference type="NCBI Taxonomy" id="1783531"/>
    <lineage>
        <taxon>Bacteria</taxon>
        <taxon>Bacillati</taxon>
        <taxon>Bacillota</taxon>
        <taxon>Bacilli</taxon>
        <taxon>Bacillales</taxon>
        <taxon>Paenibacillaceae</taxon>
        <taxon>Paenibacillus</taxon>
    </lineage>
</organism>
<keyword evidence="5 7" id="KW-0119">Carbohydrate metabolism</keyword>
<protein>
    <recommendedName>
        <fullName evidence="6 7">D,D-heptose 1,7-bisphosphate phosphatase</fullName>
        <ecNumber evidence="7">3.1.3.-</ecNumber>
    </recommendedName>
</protein>
<comment type="caution">
    <text evidence="8">The sequence shown here is derived from an EMBL/GenBank/DDBJ whole genome shotgun (WGS) entry which is preliminary data.</text>
</comment>
<dbReference type="PANTHER" id="PTHR42891">
    <property type="entry name" value="D-GLYCERO-BETA-D-MANNO-HEPTOSE-1,7-BISPHOSPHATE 7-PHOSPHATASE"/>
    <property type="match status" value="1"/>
</dbReference>
<evidence type="ECO:0000256" key="5">
    <source>
        <dbReference type="ARBA" id="ARBA00023277"/>
    </source>
</evidence>
<dbReference type="CDD" id="cd07503">
    <property type="entry name" value="HAD_HisB-N"/>
    <property type="match status" value="1"/>
</dbReference>
<dbReference type="NCBIfam" id="TIGR01656">
    <property type="entry name" value="Histidinol-ppas"/>
    <property type="match status" value="1"/>
</dbReference>
<dbReference type="Pfam" id="PF13242">
    <property type="entry name" value="Hydrolase_like"/>
    <property type="match status" value="1"/>
</dbReference>
<dbReference type="InterPro" id="IPR023214">
    <property type="entry name" value="HAD_sf"/>
</dbReference>
<keyword evidence="2 7" id="KW-0963">Cytoplasm</keyword>
<proteinExistence type="inferred from homology"/>
<evidence type="ECO:0000256" key="2">
    <source>
        <dbReference type="ARBA" id="ARBA00022490"/>
    </source>
</evidence>
<comment type="subcellular location">
    <subcellularLocation>
        <location evidence="1 7">Cytoplasm</location>
    </subcellularLocation>
</comment>
<dbReference type="NCBIfam" id="TIGR01662">
    <property type="entry name" value="HAD-SF-IIIA"/>
    <property type="match status" value="1"/>
</dbReference>
<name>A0ABV8K8V6_9BACL</name>
<dbReference type="InterPro" id="IPR004446">
    <property type="entry name" value="Heptose_bisP_phosphatase"/>
</dbReference>
<dbReference type="EC" id="3.1.3.-" evidence="7"/>
<dbReference type="PIRSF" id="PIRSF004682">
    <property type="entry name" value="GmhB"/>
    <property type="match status" value="1"/>
</dbReference>
<reference evidence="9" key="1">
    <citation type="journal article" date="2019" name="Int. J. Syst. Evol. Microbiol.">
        <title>The Global Catalogue of Microorganisms (GCM) 10K type strain sequencing project: providing services to taxonomists for standard genome sequencing and annotation.</title>
        <authorList>
            <consortium name="The Broad Institute Genomics Platform"/>
            <consortium name="The Broad Institute Genome Sequencing Center for Infectious Disease"/>
            <person name="Wu L."/>
            <person name="Ma J."/>
        </authorList>
    </citation>
    <scope>NUCLEOTIDE SEQUENCE [LARGE SCALE GENOMIC DNA]</scope>
    <source>
        <strain evidence="9">IBRC-M 10987</strain>
    </source>
</reference>
<dbReference type="SUPFAM" id="SSF56784">
    <property type="entry name" value="HAD-like"/>
    <property type="match status" value="1"/>
</dbReference>
<comment type="similarity">
    <text evidence="7">Belongs to the gmhB family.</text>
</comment>
<dbReference type="EMBL" id="JBHSAM010000033">
    <property type="protein sequence ID" value="MFC4102454.1"/>
    <property type="molecule type" value="Genomic_DNA"/>
</dbReference>
<dbReference type="Gene3D" id="3.40.50.1000">
    <property type="entry name" value="HAD superfamily/HAD-like"/>
    <property type="match status" value="1"/>
</dbReference>
<accession>A0ABV8K8V6</accession>
<evidence type="ECO:0000256" key="1">
    <source>
        <dbReference type="ARBA" id="ARBA00004496"/>
    </source>
</evidence>
<evidence type="ECO:0000313" key="8">
    <source>
        <dbReference type="EMBL" id="MFC4102454.1"/>
    </source>
</evidence>
<evidence type="ECO:0000313" key="9">
    <source>
        <dbReference type="Proteomes" id="UP001595715"/>
    </source>
</evidence>
<evidence type="ECO:0000256" key="6">
    <source>
        <dbReference type="ARBA" id="ARBA00031828"/>
    </source>
</evidence>
<dbReference type="InterPro" id="IPR006549">
    <property type="entry name" value="HAD-SF_hydro_IIIA"/>
</dbReference>
<evidence type="ECO:0000256" key="7">
    <source>
        <dbReference type="PIRNR" id="PIRNR004682"/>
    </source>
</evidence>
<dbReference type="InterPro" id="IPR036412">
    <property type="entry name" value="HAD-like_sf"/>
</dbReference>
<sequence>MSGVSAARESAVFLDRDGVINENIAGGYVTAWNQFQWLPGAIAAITLLNRRGWKVFVVTNQACIARDIASQAAIDGIHDRMLRELRVQAACVSGVYVCPHAPENGCACRKPRPGMLLQAAKEHGIDLQASYFVGDALTDMLAAQAANVQGILVRSGLGRSQEEEARRLQAASYYCETVLEAVEYITRTRTNA</sequence>